<evidence type="ECO:0000313" key="4">
    <source>
        <dbReference type="Proteomes" id="UP000499080"/>
    </source>
</evidence>
<accession>A0A4Y2QAE6</accession>
<dbReference type="AlphaFoldDB" id="A0A4Y2QAE6"/>
<keyword evidence="2" id="KW-0812">Transmembrane</keyword>
<name>A0A4Y2QAE6_ARAVE</name>
<gene>
    <name evidence="3" type="ORF">AVEN_80439_1</name>
</gene>
<dbReference type="Proteomes" id="UP000499080">
    <property type="component" value="Unassembled WGS sequence"/>
</dbReference>
<keyword evidence="2" id="KW-1133">Transmembrane helix</keyword>
<protein>
    <submittedName>
        <fullName evidence="3">Uncharacterized protein</fullName>
    </submittedName>
</protein>
<evidence type="ECO:0000313" key="3">
    <source>
        <dbReference type="EMBL" id="GBN59587.1"/>
    </source>
</evidence>
<dbReference type="EMBL" id="BGPR01297804">
    <property type="protein sequence ID" value="GBN59587.1"/>
    <property type="molecule type" value="Genomic_DNA"/>
</dbReference>
<keyword evidence="2" id="KW-0472">Membrane</keyword>
<reference evidence="3 4" key="1">
    <citation type="journal article" date="2019" name="Sci. Rep.">
        <title>Orb-weaving spider Araneus ventricosus genome elucidates the spidroin gene catalogue.</title>
        <authorList>
            <person name="Kono N."/>
            <person name="Nakamura H."/>
            <person name="Ohtoshi R."/>
            <person name="Moran D.A.P."/>
            <person name="Shinohara A."/>
            <person name="Yoshida Y."/>
            <person name="Fujiwara M."/>
            <person name="Mori M."/>
            <person name="Tomita M."/>
            <person name="Arakawa K."/>
        </authorList>
    </citation>
    <scope>NUCLEOTIDE SEQUENCE [LARGE SCALE GENOMIC DNA]</scope>
</reference>
<proteinExistence type="predicted"/>
<evidence type="ECO:0000256" key="1">
    <source>
        <dbReference type="SAM" id="MobiDB-lite"/>
    </source>
</evidence>
<feature type="non-terminal residue" evidence="3">
    <location>
        <position position="1"/>
    </location>
</feature>
<sequence length="83" mass="8980">YEDSHSRRGKTTHFTVRVLLALVVDSVPILAAAAAILRNTSVMGSVYKLGLHTVVEKWLNETADTRLSGGTPRNRHAGNTGHS</sequence>
<feature type="transmembrane region" description="Helical" evidence="2">
    <location>
        <begin position="14"/>
        <end position="37"/>
    </location>
</feature>
<evidence type="ECO:0000256" key="2">
    <source>
        <dbReference type="SAM" id="Phobius"/>
    </source>
</evidence>
<comment type="caution">
    <text evidence="3">The sequence shown here is derived from an EMBL/GenBank/DDBJ whole genome shotgun (WGS) entry which is preliminary data.</text>
</comment>
<feature type="region of interest" description="Disordered" evidence="1">
    <location>
        <begin position="63"/>
        <end position="83"/>
    </location>
</feature>
<organism evidence="3 4">
    <name type="scientific">Araneus ventricosus</name>
    <name type="common">Orbweaver spider</name>
    <name type="synonym">Epeira ventricosa</name>
    <dbReference type="NCBI Taxonomy" id="182803"/>
    <lineage>
        <taxon>Eukaryota</taxon>
        <taxon>Metazoa</taxon>
        <taxon>Ecdysozoa</taxon>
        <taxon>Arthropoda</taxon>
        <taxon>Chelicerata</taxon>
        <taxon>Arachnida</taxon>
        <taxon>Araneae</taxon>
        <taxon>Araneomorphae</taxon>
        <taxon>Entelegynae</taxon>
        <taxon>Araneoidea</taxon>
        <taxon>Araneidae</taxon>
        <taxon>Araneus</taxon>
    </lineage>
</organism>
<keyword evidence="4" id="KW-1185">Reference proteome</keyword>